<dbReference type="InterPro" id="IPR006660">
    <property type="entry name" value="Arsenate_reductase-like"/>
</dbReference>
<comment type="similarity">
    <text evidence="1 2">Belongs to the ArsC family.</text>
</comment>
<evidence type="ECO:0000256" key="2">
    <source>
        <dbReference type="PROSITE-ProRule" id="PRU01282"/>
    </source>
</evidence>
<comment type="caution">
    <text evidence="3">The sequence shown here is derived from an EMBL/GenBank/DDBJ whole genome shotgun (WGS) entry which is preliminary data.</text>
</comment>
<evidence type="ECO:0000256" key="1">
    <source>
        <dbReference type="ARBA" id="ARBA00007198"/>
    </source>
</evidence>
<dbReference type="InterPro" id="IPR036249">
    <property type="entry name" value="Thioredoxin-like_sf"/>
</dbReference>
<dbReference type="EMBL" id="DSVI01000008">
    <property type="protein sequence ID" value="HGT47907.1"/>
    <property type="molecule type" value="Genomic_DNA"/>
</dbReference>
<dbReference type="PANTHER" id="PTHR30041">
    <property type="entry name" value="ARSENATE REDUCTASE"/>
    <property type="match status" value="1"/>
</dbReference>
<protein>
    <submittedName>
        <fullName evidence="3">ArsC family transcriptional regulator</fullName>
    </submittedName>
</protein>
<dbReference type="SUPFAM" id="SSF52833">
    <property type="entry name" value="Thioredoxin-like"/>
    <property type="match status" value="1"/>
</dbReference>
<dbReference type="Pfam" id="PF03960">
    <property type="entry name" value="ArsC"/>
    <property type="match status" value="1"/>
</dbReference>
<proteinExistence type="inferred from homology"/>
<evidence type="ECO:0000313" key="3">
    <source>
        <dbReference type="EMBL" id="HGT47907.1"/>
    </source>
</evidence>
<sequence length="111" mass="13240">MNIQIIGTKKCKETQKAERFFKERRITFHFRDLTEKGLTKGELENISRVIPFDELIDTEGKRYKERGMQYMKFDIEEELLNDSLLLKTPIVRNGNLVTVGYQPEVWKKWIS</sequence>
<accession>A0A832G7J4</accession>
<name>A0A832G7J4_9BACT</name>
<gene>
    <name evidence="3" type="ORF">ENS56_07720</name>
</gene>
<dbReference type="PROSITE" id="PS51353">
    <property type="entry name" value="ARSC"/>
    <property type="match status" value="1"/>
</dbReference>
<organism evidence="3">
    <name type="scientific">Ignavibacterium album</name>
    <dbReference type="NCBI Taxonomy" id="591197"/>
    <lineage>
        <taxon>Bacteria</taxon>
        <taxon>Pseudomonadati</taxon>
        <taxon>Ignavibacteriota</taxon>
        <taxon>Ignavibacteria</taxon>
        <taxon>Ignavibacteriales</taxon>
        <taxon>Ignavibacteriaceae</taxon>
        <taxon>Ignavibacterium</taxon>
    </lineage>
</organism>
<dbReference type="PANTHER" id="PTHR30041:SF8">
    <property type="entry name" value="PROTEIN YFFB"/>
    <property type="match status" value="1"/>
</dbReference>
<reference evidence="3" key="1">
    <citation type="journal article" date="2020" name="mSystems">
        <title>Genome- and Community-Level Interaction Insights into Carbon Utilization and Element Cycling Functions of Hydrothermarchaeota in Hydrothermal Sediment.</title>
        <authorList>
            <person name="Zhou Z."/>
            <person name="Liu Y."/>
            <person name="Xu W."/>
            <person name="Pan J."/>
            <person name="Luo Z.H."/>
            <person name="Li M."/>
        </authorList>
    </citation>
    <scope>NUCLEOTIDE SEQUENCE [LARGE SCALE GENOMIC DNA]</scope>
    <source>
        <strain evidence="3">SpSt-500</strain>
    </source>
</reference>
<dbReference type="Gene3D" id="3.40.30.10">
    <property type="entry name" value="Glutaredoxin"/>
    <property type="match status" value="1"/>
</dbReference>
<dbReference type="AlphaFoldDB" id="A0A832G7J4"/>